<gene>
    <name evidence="1" type="ORF">VZT92_022544</name>
</gene>
<sequence length="72" mass="8064">MVQFLGVNGDSVSAVLRLCSPPRVLVRSQGSVSCEGIFLGRERRSHTLEILEPRLLSHSFLAHMFTLTRKLL</sequence>
<evidence type="ECO:0000313" key="1">
    <source>
        <dbReference type="EMBL" id="KAK9519841.1"/>
    </source>
</evidence>
<protein>
    <submittedName>
        <fullName evidence="1">Uncharacterized protein</fullName>
    </submittedName>
</protein>
<accession>A0AAW1EBP1</accession>
<dbReference type="AlphaFoldDB" id="A0AAW1EBP1"/>
<keyword evidence="2" id="KW-1185">Reference proteome</keyword>
<name>A0AAW1EBP1_ZOAVI</name>
<dbReference type="EMBL" id="JBCEZU010000434">
    <property type="protein sequence ID" value="KAK9519841.1"/>
    <property type="molecule type" value="Genomic_DNA"/>
</dbReference>
<dbReference type="Proteomes" id="UP001488805">
    <property type="component" value="Unassembled WGS sequence"/>
</dbReference>
<organism evidence="1 2">
    <name type="scientific">Zoarces viviparus</name>
    <name type="common">Viviparous eelpout</name>
    <name type="synonym">Blennius viviparus</name>
    <dbReference type="NCBI Taxonomy" id="48416"/>
    <lineage>
        <taxon>Eukaryota</taxon>
        <taxon>Metazoa</taxon>
        <taxon>Chordata</taxon>
        <taxon>Craniata</taxon>
        <taxon>Vertebrata</taxon>
        <taxon>Euteleostomi</taxon>
        <taxon>Actinopterygii</taxon>
        <taxon>Neopterygii</taxon>
        <taxon>Teleostei</taxon>
        <taxon>Neoteleostei</taxon>
        <taxon>Acanthomorphata</taxon>
        <taxon>Eupercaria</taxon>
        <taxon>Perciformes</taxon>
        <taxon>Cottioidei</taxon>
        <taxon>Zoarcales</taxon>
        <taxon>Zoarcidae</taxon>
        <taxon>Zoarcinae</taxon>
        <taxon>Zoarces</taxon>
    </lineage>
</organism>
<reference evidence="1 2" key="1">
    <citation type="journal article" date="2024" name="Genome Biol. Evol.">
        <title>Chromosome-level genome assembly of the viviparous eelpout Zoarces viviparus.</title>
        <authorList>
            <person name="Fuhrmann N."/>
            <person name="Brasseur M.V."/>
            <person name="Bakowski C.E."/>
            <person name="Podsiadlowski L."/>
            <person name="Prost S."/>
            <person name="Krehenwinkel H."/>
            <person name="Mayer C."/>
        </authorList>
    </citation>
    <scope>NUCLEOTIDE SEQUENCE [LARGE SCALE GENOMIC DNA]</scope>
    <source>
        <strain evidence="1">NO-MEL_2022_Ind0_liver</strain>
    </source>
</reference>
<proteinExistence type="predicted"/>
<evidence type="ECO:0000313" key="2">
    <source>
        <dbReference type="Proteomes" id="UP001488805"/>
    </source>
</evidence>
<comment type="caution">
    <text evidence="1">The sequence shown here is derived from an EMBL/GenBank/DDBJ whole genome shotgun (WGS) entry which is preliminary data.</text>
</comment>